<dbReference type="OrthoDB" id="3359949at2"/>
<evidence type="ECO:0008006" key="3">
    <source>
        <dbReference type="Google" id="ProtNLM"/>
    </source>
</evidence>
<dbReference type="InterPro" id="IPR014710">
    <property type="entry name" value="RmlC-like_jellyroll"/>
</dbReference>
<dbReference type="AlphaFoldDB" id="A0A4R4QI14"/>
<accession>A0A4R4QI14</accession>
<evidence type="ECO:0000313" key="2">
    <source>
        <dbReference type="Proteomes" id="UP000295075"/>
    </source>
</evidence>
<dbReference type="Proteomes" id="UP000295075">
    <property type="component" value="Unassembled WGS sequence"/>
</dbReference>
<dbReference type="Gene3D" id="2.60.120.10">
    <property type="entry name" value="Jelly Rolls"/>
    <property type="match status" value="1"/>
</dbReference>
<dbReference type="InterPro" id="IPR011051">
    <property type="entry name" value="RmlC_Cupin_sf"/>
</dbReference>
<proteinExistence type="predicted"/>
<keyword evidence="2" id="KW-1185">Reference proteome</keyword>
<protein>
    <recommendedName>
        <fullName evidence="3">Glucose-6-phosphate isomerase</fullName>
    </recommendedName>
</protein>
<comment type="caution">
    <text evidence="1">The sequence shown here is derived from an EMBL/GenBank/DDBJ whole genome shotgun (WGS) entry which is preliminary data.</text>
</comment>
<sequence>MAVTVARSVLLSELLSRAAGRTVHLVDRERLAAECRRSDQPLYTAYRDVHRRQVTNVANPPTTWRGDRVHYAGGLLPTGEPVRSVGHWNPPGQIEVFQVLAGRVVILVARPDEPDHLSIAEYREGEMCVVPLNAFHLTYSPWQDSVVYNIYSSGGGWPPPDHTRKYDGEAAPPHTLIFTAGQARAEQATVTPEPAQVDRVPLTADGLDLPARLPSLLVDASDEQLRELAATFNTAPAVDRA</sequence>
<organism evidence="1 2">
    <name type="scientific">Kribbella albertanoniae</name>
    <dbReference type="NCBI Taxonomy" id="1266829"/>
    <lineage>
        <taxon>Bacteria</taxon>
        <taxon>Bacillati</taxon>
        <taxon>Actinomycetota</taxon>
        <taxon>Actinomycetes</taxon>
        <taxon>Propionibacteriales</taxon>
        <taxon>Kribbellaceae</taxon>
        <taxon>Kribbella</taxon>
    </lineage>
</organism>
<evidence type="ECO:0000313" key="1">
    <source>
        <dbReference type="EMBL" id="TDC35298.1"/>
    </source>
</evidence>
<dbReference type="EMBL" id="SMKA01000003">
    <property type="protein sequence ID" value="TDC35298.1"/>
    <property type="molecule type" value="Genomic_DNA"/>
</dbReference>
<name>A0A4R4QI14_9ACTN</name>
<reference evidence="1 2" key="1">
    <citation type="submission" date="2019-03" db="EMBL/GenBank/DDBJ databases">
        <title>Draft genome sequences of novel Actinobacteria.</title>
        <authorList>
            <person name="Sahin N."/>
            <person name="Ay H."/>
            <person name="Saygin H."/>
        </authorList>
    </citation>
    <scope>NUCLEOTIDE SEQUENCE [LARGE SCALE GENOMIC DNA]</scope>
    <source>
        <strain evidence="1 2">JCM 30547</strain>
    </source>
</reference>
<gene>
    <name evidence="1" type="ORF">E1261_01845</name>
</gene>
<dbReference type="SUPFAM" id="SSF51182">
    <property type="entry name" value="RmlC-like cupins"/>
    <property type="match status" value="1"/>
</dbReference>